<keyword evidence="1" id="KW-0472">Membrane</keyword>
<comment type="caution">
    <text evidence="2">The sequence shown here is derived from an EMBL/GenBank/DDBJ whole genome shotgun (WGS) entry which is preliminary data.</text>
</comment>
<keyword evidence="1" id="KW-0812">Transmembrane</keyword>
<sequence length="640" mass="75212">MIKKITSKLKNKFLDTYYRSRMKMLGVERSIIFIPFLSWLILLSLLFDDITERIINYILSLKIISLLRLDTLYTSLNIINILIENIDNIVYFQITISITIYVFVYKEIKKVSYTESIKYEPIALYIYQFLICISVLIFHNKYTIDEQQIRVLPLFLLNIYACSLYINTLIRSTNIFYNLEKHIKRLNKLALFINTKRAQEKKIDRSLKYYLQNVSTTIQTSFQLLSSSLKHNNFKETEADFDKFNIAINEIFGEKGVDDNFRYIAINERDQLIETYKHLLKHYSAFIHQSSKADWIISDEKLLGKFMDLMPPQNEQTKNPIKNNKNLSAVYSSTNKYFFSSLFKIIKKTTKSEDVHISIIINVIDDYINTYSLDLNDMEDRRLLNTVILIRGLILKEAESNNVRNLTEWVYELLEINKKSYEDQDEIVDTKKTSHLVKTIKAKKDTRHDQPLTSIKVYFDPTPDDEKIYKNEQIENIQQNITDISIEIFFESLMKSIELGTYKSTGLLVKVLCSNFTEEDIMMKLKSYMNTKNKNKMPTILSSDLNGIVCPNISDFSERHCIQKLTVLILYQIYDKNESKFESIEKIIPCLEIFNSNKELEYALTKIKRAGYLEYGLLSVENKQLHSKLFFLRRLCAAGS</sequence>
<dbReference type="Proteomes" id="UP001556040">
    <property type="component" value="Unassembled WGS sequence"/>
</dbReference>
<keyword evidence="3" id="KW-1185">Reference proteome</keyword>
<name>A0ABV3Q2C1_9BACL</name>
<gene>
    <name evidence="2" type="ORF">AB1471_06670</name>
</gene>
<proteinExistence type="predicted"/>
<keyword evidence="1" id="KW-1133">Transmembrane helix</keyword>
<reference evidence="2 3" key="1">
    <citation type="journal article" date="1979" name="Int. J. Syst. Evol. Microbiol.">
        <title>Bacillus globisporus subsp. marinus subsp. nov.</title>
        <authorList>
            <person name="Liu H."/>
        </authorList>
    </citation>
    <scope>NUCLEOTIDE SEQUENCE [LARGE SCALE GENOMIC DNA]</scope>
    <source>
        <strain evidence="2 3">DSM 1297</strain>
    </source>
</reference>
<feature type="transmembrane region" description="Helical" evidence="1">
    <location>
        <begin position="54"/>
        <end position="76"/>
    </location>
</feature>
<protein>
    <submittedName>
        <fullName evidence="2">Uncharacterized protein</fullName>
    </submittedName>
</protein>
<organism evidence="2 3">
    <name type="scientific">Jeotgalibacillus marinus</name>
    <dbReference type="NCBI Taxonomy" id="86667"/>
    <lineage>
        <taxon>Bacteria</taxon>
        <taxon>Bacillati</taxon>
        <taxon>Bacillota</taxon>
        <taxon>Bacilli</taxon>
        <taxon>Bacillales</taxon>
        <taxon>Caryophanaceae</taxon>
        <taxon>Jeotgalibacillus</taxon>
    </lineage>
</organism>
<feature type="transmembrane region" description="Helical" evidence="1">
    <location>
        <begin position="122"/>
        <end position="139"/>
    </location>
</feature>
<evidence type="ECO:0000313" key="2">
    <source>
        <dbReference type="EMBL" id="MEW9501485.1"/>
    </source>
</evidence>
<dbReference type="EMBL" id="JBFMIA010000003">
    <property type="protein sequence ID" value="MEW9501485.1"/>
    <property type="molecule type" value="Genomic_DNA"/>
</dbReference>
<feature type="transmembrane region" description="Helical" evidence="1">
    <location>
        <begin position="30"/>
        <end position="48"/>
    </location>
</feature>
<feature type="transmembrane region" description="Helical" evidence="1">
    <location>
        <begin position="151"/>
        <end position="170"/>
    </location>
</feature>
<accession>A0ABV3Q2C1</accession>
<evidence type="ECO:0000256" key="1">
    <source>
        <dbReference type="SAM" id="Phobius"/>
    </source>
</evidence>
<feature type="transmembrane region" description="Helical" evidence="1">
    <location>
        <begin position="88"/>
        <end position="106"/>
    </location>
</feature>
<dbReference type="RefSeq" id="WP_367778955.1">
    <property type="nucleotide sequence ID" value="NZ_JBFMIA010000003.1"/>
</dbReference>
<evidence type="ECO:0000313" key="3">
    <source>
        <dbReference type="Proteomes" id="UP001556040"/>
    </source>
</evidence>